<dbReference type="InterPro" id="IPR007016">
    <property type="entry name" value="O-antigen_ligase-rel_domated"/>
</dbReference>
<proteinExistence type="predicted"/>
<feature type="transmembrane region" description="Helical" evidence="5">
    <location>
        <begin position="169"/>
        <end position="192"/>
    </location>
</feature>
<dbReference type="Pfam" id="PF04932">
    <property type="entry name" value="Wzy_C"/>
    <property type="match status" value="1"/>
</dbReference>
<dbReference type="KEGG" id="tig:THII_3142"/>
<feature type="transmembrane region" description="Helical" evidence="5">
    <location>
        <begin position="199"/>
        <end position="228"/>
    </location>
</feature>
<feature type="transmembrane region" description="Helical" evidence="5">
    <location>
        <begin position="433"/>
        <end position="453"/>
    </location>
</feature>
<feature type="transmembrane region" description="Helical" evidence="5">
    <location>
        <begin position="47"/>
        <end position="64"/>
    </location>
</feature>
<dbReference type="EMBL" id="AP014633">
    <property type="protein sequence ID" value="BAP57439.1"/>
    <property type="molecule type" value="Genomic_DNA"/>
</dbReference>
<evidence type="ECO:0000256" key="1">
    <source>
        <dbReference type="ARBA" id="ARBA00004141"/>
    </source>
</evidence>
<feature type="transmembrane region" description="Helical" evidence="5">
    <location>
        <begin position="286"/>
        <end position="307"/>
    </location>
</feature>
<dbReference type="GO" id="GO:0016020">
    <property type="term" value="C:membrane"/>
    <property type="evidence" value="ECO:0007669"/>
    <property type="project" value="UniProtKB-SubCell"/>
</dbReference>
<dbReference type="HOGENOM" id="CLU_035700_1_0_6"/>
<keyword evidence="8" id="KW-1185">Reference proteome</keyword>
<feature type="transmembrane region" description="Helical" evidence="5">
    <location>
        <begin position="465"/>
        <end position="482"/>
    </location>
</feature>
<name>A0A090AJ47_9GAMM</name>
<evidence type="ECO:0000256" key="4">
    <source>
        <dbReference type="ARBA" id="ARBA00023136"/>
    </source>
</evidence>
<feature type="transmembrane region" description="Helical" evidence="5">
    <location>
        <begin position="313"/>
        <end position="332"/>
    </location>
</feature>
<accession>A0A090AJ47</accession>
<evidence type="ECO:0000256" key="5">
    <source>
        <dbReference type="SAM" id="Phobius"/>
    </source>
</evidence>
<feature type="transmembrane region" description="Helical" evidence="5">
    <location>
        <begin position="488"/>
        <end position="508"/>
    </location>
</feature>
<dbReference type="InterPro" id="IPR051533">
    <property type="entry name" value="WaaL-like"/>
</dbReference>
<sequence>MGLKINKAQFFQAGLNLVKRTTSISLIAELVLTMRSHSSYSQSNPDTGIFISLLLLIIWLPLPLGSNRPWAWAIMEVWILSLFLFWLWKYFCGQVELTPVFLKAKWIVIAWMVWLSYLGLQCLPLPYAVVQQLSPKAAYFHTLGVIANTVGLTENSFPQRVTLSVDPHLTAVALLKSISYVLLFILILLLITQRRRLQWIAYALVFSGLFQAIYGSLMTLSGLEYGFFQEKFTYRGFATGTFINRNHLAGYLVMCLSIGIGLLIAKLGHDYHATTWRQRLRSILAWLLSETMRLRLYLGIMVIAVVLTRSRMGNIALFTSLLMAGLLGLMLLRHATRATVILLVSLIVIDLFIVGTWFGLDKVAQRLEQTQLLTESRDEVSHYTLIYWQDYFWTGSGLGSFYAVFPHYRGMDVSGFYDHAHNDYLEFASETGLVGLILLGSIVLSSLGIALIAQYRRRNRLCRGIAFSVVMAIIAILIHSSVDFNLQIPANIATFVIILALAWVAAFLPSSHFYSKLNSK</sequence>
<evidence type="ECO:0000256" key="3">
    <source>
        <dbReference type="ARBA" id="ARBA00022989"/>
    </source>
</evidence>
<keyword evidence="2 5" id="KW-0812">Transmembrane</keyword>
<keyword evidence="4 5" id="KW-0472">Membrane</keyword>
<dbReference type="STRING" id="40754.THII_3142"/>
<evidence type="ECO:0000313" key="7">
    <source>
        <dbReference type="EMBL" id="BAP57439.1"/>
    </source>
</evidence>
<gene>
    <name evidence="7" type="ORF">THII_3142</name>
</gene>
<comment type="subcellular location">
    <subcellularLocation>
        <location evidence="1">Membrane</location>
        <topology evidence="1">Multi-pass membrane protein</topology>
    </subcellularLocation>
</comment>
<dbReference type="PANTHER" id="PTHR37422">
    <property type="entry name" value="TEICHURONIC ACID BIOSYNTHESIS PROTEIN TUAE"/>
    <property type="match status" value="1"/>
</dbReference>
<evidence type="ECO:0000256" key="2">
    <source>
        <dbReference type="ARBA" id="ARBA00022692"/>
    </source>
</evidence>
<dbReference type="OrthoDB" id="9783389at2"/>
<feature type="domain" description="O-antigen ligase-related" evidence="6">
    <location>
        <begin position="297"/>
        <end position="439"/>
    </location>
</feature>
<protein>
    <submittedName>
        <fullName evidence="7">O-antigen polymerase</fullName>
    </submittedName>
</protein>
<feature type="transmembrane region" description="Helical" evidence="5">
    <location>
        <begin position="339"/>
        <end position="360"/>
    </location>
</feature>
<feature type="transmembrane region" description="Helical" evidence="5">
    <location>
        <begin position="100"/>
        <end position="120"/>
    </location>
</feature>
<dbReference type="PANTHER" id="PTHR37422:SF13">
    <property type="entry name" value="LIPOPOLYSACCHARIDE BIOSYNTHESIS PROTEIN PA4999-RELATED"/>
    <property type="match status" value="1"/>
</dbReference>
<feature type="transmembrane region" description="Helical" evidence="5">
    <location>
        <begin position="248"/>
        <end position="265"/>
    </location>
</feature>
<dbReference type="Proteomes" id="UP000031623">
    <property type="component" value="Chromosome"/>
</dbReference>
<dbReference type="AlphaFoldDB" id="A0A090AJ47"/>
<organism evidence="7 8">
    <name type="scientific">Thioploca ingrica</name>
    <dbReference type="NCBI Taxonomy" id="40754"/>
    <lineage>
        <taxon>Bacteria</taxon>
        <taxon>Pseudomonadati</taxon>
        <taxon>Pseudomonadota</taxon>
        <taxon>Gammaproteobacteria</taxon>
        <taxon>Thiotrichales</taxon>
        <taxon>Thiotrichaceae</taxon>
        <taxon>Thioploca</taxon>
    </lineage>
</organism>
<evidence type="ECO:0000259" key="6">
    <source>
        <dbReference type="Pfam" id="PF04932"/>
    </source>
</evidence>
<evidence type="ECO:0000313" key="8">
    <source>
        <dbReference type="Proteomes" id="UP000031623"/>
    </source>
</evidence>
<feature type="transmembrane region" description="Helical" evidence="5">
    <location>
        <begin position="70"/>
        <end position="88"/>
    </location>
</feature>
<keyword evidence="3 5" id="KW-1133">Transmembrane helix</keyword>
<reference evidence="7 8" key="1">
    <citation type="journal article" date="2014" name="ISME J.">
        <title>Ecophysiology of Thioploca ingrica as revealed by the complete genome sequence supplemented with proteomic evidence.</title>
        <authorList>
            <person name="Kojima H."/>
            <person name="Ogura Y."/>
            <person name="Yamamoto N."/>
            <person name="Togashi T."/>
            <person name="Mori H."/>
            <person name="Watanabe T."/>
            <person name="Nemoto F."/>
            <person name="Kurokawa K."/>
            <person name="Hayashi T."/>
            <person name="Fukui M."/>
        </authorList>
    </citation>
    <scope>NUCLEOTIDE SEQUENCE [LARGE SCALE GENOMIC DNA]</scope>
</reference>